<sequence length="50" mass="5610">MKHGLQIFASAMFFAVIVFMVWYMICGMQGAEEGPEGTLVFHEDGKLVEL</sequence>
<comment type="caution">
    <text evidence="2">The sequence shown here is derived from an EMBL/GenBank/DDBJ whole genome shotgun (WGS) entry which is preliminary data.</text>
</comment>
<dbReference type="Proteomes" id="UP000647491">
    <property type="component" value="Unassembled WGS sequence"/>
</dbReference>
<evidence type="ECO:0000256" key="1">
    <source>
        <dbReference type="SAM" id="Phobius"/>
    </source>
</evidence>
<proteinExistence type="predicted"/>
<organism evidence="2 3">
    <name type="scientific">Enterocloster hominis</name>
    <name type="common">ex Liu et al. 2021</name>
    <dbReference type="NCBI Taxonomy" id="2763663"/>
    <lineage>
        <taxon>Bacteria</taxon>
        <taxon>Bacillati</taxon>
        <taxon>Bacillota</taxon>
        <taxon>Clostridia</taxon>
        <taxon>Lachnospirales</taxon>
        <taxon>Lachnospiraceae</taxon>
        <taxon>Enterocloster</taxon>
    </lineage>
</organism>
<evidence type="ECO:0008006" key="4">
    <source>
        <dbReference type="Google" id="ProtNLM"/>
    </source>
</evidence>
<reference evidence="2 3" key="1">
    <citation type="submission" date="2020-08" db="EMBL/GenBank/DDBJ databases">
        <title>Genome public.</title>
        <authorList>
            <person name="Liu C."/>
            <person name="Sun Q."/>
        </authorList>
    </citation>
    <scope>NUCLEOTIDE SEQUENCE [LARGE SCALE GENOMIC DNA]</scope>
    <source>
        <strain evidence="2 3">BX10</strain>
    </source>
</reference>
<name>A0ABR7NV23_9FIRM</name>
<gene>
    <name evidence="2" type="ORF">H8708_12175</name>
</gene>
<dbReference type="EMBL" id="JACRTJ010000027">
    <property type="protein sequence ID" value="MBC8599973.1"/>
    <property type="molecule type" value="Genomic_DNA"/>
</dbReference>
<evidence type="ECO:0000313" key="2">
    <source>
        <dbReference type="EMBL" id="MBC8599973.1"/>
    </source>
</evidence>
<keyword evidence="1" id="KW-0472">Membrane</keyword>
<dbReference type="RefSeq" id="WP_022273750.1">
    <property type="nucleotide sequence ID" value="NZ_JACRTJ010000027.1"/>
</dbReference>
<feature type="transmembrane region" description="Helical" evidence="1">
    <location>
        <begin position="7"/>
        <end position="25"/>
    </location>
</feature>
<accession>A0ABR7NV23</accession>
<keyword evidence="3" id="KW-1185">Reference proteome</keyword>
<protein>
    <recommendedName>
        <fullName evidence="4">Membrane-spanning protein</fullName>
    </recommendedName>
</protein>
<keyword evidence="1" id="KW-1133">Transmembrane helix</keyword>
<keyword evidence="1" id="KW-0812">Transmembrane</keyword>
<evidence type="ECO:0000313" key="3">
    <source>
        <dbReference type="Proteomes" id="UP000647491"/>
    </source>
</evidence>